<dbReference type="RefSeq" id="WP_127086887.1">
    <property type="nucleotide sequence ID" value="NZ_RSCL01000039.1"/>
</dbReference>
<name>A0A433UQ18_9CYAN</name>
<gene>
    <name evidence="1" type="ORF">DSM106972_089150</name>
</gene>
<evidence type="ECO:0000313" key="1">
    <source>
        <dbReference type="EMBL" id="RUS95902.1"/>
    </source>
</evidence>
<organism evidence="1 2">
    <name type="scientific">Dulcicalothrix desertica PCC 7102</name>
    <dbReference type="NCBI Taxonomy" id="232991"/>
    <lineage>
        <taxon>Bacteria</taxon>
        <taxon>Bacillati</taxon>
        <taxon>Cyanobacteriota</taxon>
        <taxon>Cyanophyceae</taxon>
        <taxon>Nostocales</taxon>
        <taxon>Calotrichaceae</taxon>
        <taxon>Dulcicalothrix</taxon>
    </lineage>
</organism>
<protein>
    <submittedName>
        <fullName evidence="1">Uncharacterized protein</fullName>
    </submittedName>
</protein>
<dbReference type="AlphaFoldDB" id="A0A433UQ18"/>
<proteinExistence type="predicted"/>
<evidence type="ECO:0000313" key="2">
    <source>
        <dbReference type="Proteomes" id="UP000271624"/>
    </source>
</evidence>
<accession>A0A433UQ18</accession>
<dbReference type="Proteomes" id="UP000271624">
    <property type="component" value="Unassembled WGS sequence"/>
</dbReference>
<sequence length="160" mass="18841">MSVLLGVQIKEIGRTFIVSNIYSHLLMDTLYFKTYSNTIIQLVKANQDSLYLKLSSKQEPIIDPEYEIEPEDKLIFKAIDIQKLSLPVEFKRITEFWAGVEDKEFLIGFVLHGNSQEALLAICTETDEIEIIDYDAFRQRVESFPFYYRKLSTYWYQNTE</sequence>
<keyword evidence="2" id="KW-1185">Reference proteome</keyword>
<reference evidence="1" key="2">
    <citation type="journal article" date="2019" name="Genome Biol. Evol.">
        <title>Day and night: Metabolic profiles and evolutionary relationships of six axenic non-marine cyanobacteria.</title>
        <authorList>
            <person name="Will S.E."/>
            <person name="Henke P."/>
            <person name="Boedeker C."/>
            <person name="Huang S."/>
            <person name="Brinkmann H."/>
            <person name="Rohde M."/>
            <person name="Jarek M."/>
            <person name="Friedl T."/>
            <person name="Seufert S."/>
            <person name="Schumacher M."/>
            <person name="Overmann J."/>
            <person name="Neumann-Schaal M."/>
            <person name="Petersen J."/>
        </authorList>
    </citation>
    <scope>NUCLEOTIDE SEQUENCE [LARGE SCALE GENOMIC DNA]</scope>
    <source>
        <strain evidence="1">PCC 7102</strain>
    </source>
</reference>
<dbReference type="EMBL" id="RSCL01000039">
    <property type="protein sequence ID" value="RUS95902.1"/>
    <property type="molecule type" value="Genomic_DNA"/>
</dbReference>
<comment type="caution">
    <text evidence="1">The sequence shown here is derived from an EMBL/GenBank/DDBJ whole genome shotgun (WGS) entry which is preliminary data.</text>
</comment>
<reference evidence="1" key="1">
    <citation type="submission" date="2018-12" db="EMBL/GenBank/DDBJ databases">
        <authorList>
            <person name="Will S."/>
            <person name="Neumann-Schaal M."/>
            <person name="Henke P."/>
        </authorList>
    </citation>
    <scope>NUCLEOTIDE SEQUENCE</scope>
    <source>
        <strain evidence="1">PCC 7102</strain>
    </source>
</reference>